<sequence length="588" mass="64261">MPEDLESNRIHVNNTTPSHGSISKLTRALGIEKGQVDRIPSHGFLPPAAEIPISTGGDPTANRAGSDAEIWKTYITEAVEFDKSVVDSWNEDLDVLLIFAGLFSAVLTAFIIESRKDLQEDYQKTSAALLRTLATNAVNGTHSTLPQAFRPAGTALWVNALWFSSLGFSLIGALAAMLGKQWVRHYSASTSGAGTHIIRARRHQSGLIATQRWHISQAIHVIPIPMHIALFLFFTGLFPFLWSTNTTVFTTIASISVLCLIFYGTITALPMLFADCPYQTPFSPLLPVLRHKGTDNKEHLDTQSLLWLMKHSSNSNSIRASTMAISGVHEMISVQMIIHDTQAMDVLANVLASCIAEQQGFLVIRRSDLDTASLVLLAATRLLKECVKFGMVPKFVSFIRRLDPSNFLDIRPNFDSADCSAALWCLVALRDLNRIISHTHSQYPNRSSADLMSRLPVAFRPPASSRVHTDMLPPLMKLVQTSANDDPQLFAWAAEAMIDTWRFEGCPGLGDSGNSVLSVAAIAIVRSSDSKTLDRLCAVTKVESVVHDICSAGAVERLAEYVAVGSSEDTANLARDTLVGIVKNVKGR</sequence>
<keyword evidence="5" id="KW-1185">Reference proteome</keyword>
<feature type="transmembrane region" description="Helical" evidence="2">
    <location>
        <begin position="93"/>
        <end position="112"/>
    </location>
</feature>
<evidence type="ECO:0000256" key="1">
    <source>
        <dbReference type="SAM" id="MobiDB-lite"/>
    </source>
</evidence>
<proteinExistence type="predicted"/>
<feature type="transmembrane region" description="Helical" evidence="2">
    <location>
        <begin position="156"/>
        <end position="178"/>
    </location>
</feature>
<feature type="domain" description="DUF6535" evidence="3">
    <location>
        <begin position="71"/>
        <end position="243"/>
    </location>
</feature>
<keyword evidence="2" id="KW-1133">Transmembrane helix</keyword>
<accession>A0A4Y7QC71</accession>
<dbReference type="InterPro" id="IPR045338">
    <property type="entry name" value="DUF6535"/>
</dbReference>
<keyword evidence="2" id="KW-0812">Transmembrane</keyword>
<dbReference type="VEuPathDB" id="FungiDB:BD410DRAFT_89336"/>
<dbReference type="OrthoDB" id="3219854at2759"/>
<evidence type="ECO:0000259" key="3">
    <source>
        <dbReference type="Pfam" id="PF20153"/>
    </source>
</evidence>
<dbReference type="STRING" id="50990.A0A4Y7QC71"/>
<organism evidence="4 5">
    <name type="scientific">Rickenella mellea</name>
    <dbReference type="NCBI Taxonomy" id="50990"/>
    <lineage>
        <taxon>Eukaryota</taxon>
        <taxon>Fungi</taxon>
        <taxon>Dikarya</taxon>
        <taxon>Basidiomycota</taxon>
        <taxon>Agaricomycotina</taxon>
        <taxon>Agaricomycetes</taxon>
        <taxon>Hymenochaetales</taxon>
        <taxon>Rickenellaceae</taxon>
        <taxon>Rickenella</taxon>
    </lineage>
</organism>
<evidence type="ECO:0000313" key="5">
    <source>
        <dbReference type="Proteomes" id="UP000294933"/>
    </source>
</evidence>
<evidence type="ECO:0000256" key="2">
    <source>
        <dbReference type="SAM" id="Phobius"/>
    </source>
</evidence>
<feature type="compositionally biased region" description="Polar residues" evidence="1">
    <location>
        <begin position="10"/>
        <end position="21"/>
    </location>
</feature>
<dbReference type="AlphaFoldDB" id="A0A4Y7QC71"/>
<dbReference type="Pfam" id="PF20153">
    <property type="entry name" value="DUF6535"/>
    <property type="match status" value="1"/>
</dbReference>
<reference evidence="4 5" key="1">
    <citation type="submission" date="2018-06" db="EMBL/GenBank/DDBJ databases">
        <title>A transcriptomic atlas of mushroom development highlights an independent origin of complex multicellularity.</title>
        <authorList>
            <consortium name="DOE Joint Genome Institute"/>
            <person name="Krizsan K."/>
            <person name="Almasi E."/>
            <person name="Merenyi Z."/>
            <person name="Sahu N."/>
            <person name="Viragh M."/>
            <person name="Koszo T."/>
            <person name="Mondo S."/>
            <person name="Kiss B."/>
            <person name="Balint B."/>
            <person name="Kues U."/>
            <person name="Barry K."/>
            <person name="Hegedus J.C."/>
            <person name="Henrissat B."/>
            <person name="Johnson J."/>
            <person name="Lipzen A."/>
            <person name="Ohm R."/>
            <person name="Nagy I."/>
            <person name="Pangilinan J."/>
            <person name="Yan J."/>
            <person name="Xiong Y."/>
            <person name="Grigoriev I.V."/>
            <person name="Hibbett D.S."/>
            <person name="Nagy L.G."/>
        </authorList>
    </citation>
    <scope>NUCLEOTIDE SEQUENCE [LARGE SCALE GENOMIC DNA]</scope>
    <source>
        <strain evidence="4 5">SZMC22713</strain>
    </source>
</reference>
<dbReference type="EMBL" id="ML170166">
    <property type="protein sequence ID" value="TDL24449.1"/>
    <property type="molecule type" value="Genomic_DNA"/>
</dbReference>
<feature type="transmembrane region" description="Helical" evidence="2">
    <location>
        <begin position="221"/>
        <end position="242"/>
    </location>
</feature>
<protein>
    <recommendedName>
        <fullName evidence="3">DUF6535 domain-containing protein</fullName>
    </recommendedName>
</protein>
<keyword evidence="2" id="KW-0472">Membrane</keyword>
<name>A0A4Y7QC71_9AGAM</name>
<evidence type="ECO:0000313" key="4">
    <source>
        <dbReference type="EMBL" id="TDL24449.1"/>
    </source>
</evidence>
<gene>
    <name evidence="4" type="ORF">BD410DRAFT_89336</name>
</gene>
<dbReference type="Proteomes" id="UP000294933">
    <property type="component" value="Unassembled WGS sequence"/>
</dbReference>
<feature type="transmembrane region" description="Helical" evidence="2">
    <location>
        <begin position="248"/>
        <end position="273"/>
    </location>
</feature>
<feature type="region of interest" description="Disordered" evidence="1">
    <location>
        <begin position="1"/>
        <end position="21"/>
    </location>
</feature>